<dbReference type="InterPro" id="IPR014550">
    <property type="entry name" value="UCP028704_OpgC"/>
</dbReference>
<gene>
    <name evidence="2" type="ORF">SAMN05444398_107169</name>
</gene>
<protein>
    <submittedName>
        <fullName evidence="2">OpgC protein</fullName>
    </submittedName>
</protein>
<evidence type="ECO:0000256" key="1">
    <source>
        <dbReference type="SAM" id="MobiDB-lite"/>
    </source>
</evidence>
<dbReference type="PANTHER" id="PTHR38592">
    <property type="entry name" value="BLL4819 PROTEIN"/>
    <property type="match status" value="1"/>
</dbReference>
<feature type="region of interest" description="Disordered" evidence="1">
    <location>
        <begin position="1"/>
        <end position="30"/>
    </location>
</feature>
<dbReference type="RefSeq" id="WP_327213544.1">
    <property type="nucleotide sequence ID" value="NZ_FRBR01000007.1"/>
</dbReference>
<dbReference type="PANTHER" id="PTHR38592:SF3">
    <property type="entry name" value="BLL4819 PROTEIN"/>
    <property type="match status" value="1"/>
</dbReference>
<proteinExistence type="predicted"/>
<evidence type="ECO:0000313" key="2">
    <source>
        <dbReference type="EMBL" id="SHL94003.1"/>
    </source>
</evidence>
<organism evidence="2 3">
    <name type="scientific">Roseovarius pacificus</name>
    <dbReference type="NCBI Taxonomy" id="337701"/>
    <lineage>
        <taxon>Bacteria</taxon>
        <taxon>Pseudomonadati</taxon>
        <taxon>Pseudomonadota</taxon>
        <taxon>Alphaproteobacteria</taxon>
        <taxon>Rhodobacterales</taxon>
        <taxon>Roseobacteraceae</taxon>
        <taxon>Roseovarius</taxon>
    </lineage>
</organism>
<accession>A0A1M7EQY5</accession>
<sequence>MVSNSVLPAMNERGHAPSITDTGPRVKKPRDPRLDFFRGLCLVTIYGNHLPGTVYEHLTSRNFGLSDAAEGFVFMSGCAVALAFSSGSMRQMNEGLSARSSDLRPIAVCVSSRPSSG</sequence>
<dbReference type="STRING" id="337701.SAMN05444398_107169"/>
<keyword evidence="3" id="KW-1185">Reference proteome</keyword>
<dbReference type="Proteomes" id="UP000183974">
    <property type="component" value="Unassembled WGS sequence"/>
</dbReference>
<reference evidence="2 3" key="1">
    <citation type="submission" date="2016-11" db="EMBL/GenBank/DDBJ databases">
        <authorList>
            <person name="Jaros S."/>
            <person name="Januszkiewicz K."/>
            <person name="Wedrychowicz H."/>
        </authorList>
    </citation>
    <scope>NUCLEOTIDE SEQUENCE [LARGE SCALE GENOMIC DNA]</scope>
    <source>
        <strain evidence="2 3">DSM 29589</strain>
    </source>
</reference>
<name>A0A1M7EQY5_9RHOB</name>
<dbReference type="EMBL" id="FRBR01000007">
    <property type="protein sequence ID" value="SHL94003.1"/>
    <property type="molecule type" value="Genomic_DNA"/>
</dbReference>
<dbReference type="AlphaFoldDB" id="A0A1M7EQY5"/>
<dbReference type="Pfam" id="PF10129">
    <property type="entry name" value="OpgC_C"/>
    <property type="match status" value="1"/>
</dbReference>
<evidence type="ECO:0000313" key="3">
    <source>
        <dbReference type="Proteomes" id="UP000183974"/>
    </source>
</evidence>